<name>A0A9N9AXC0_9GLOM</name>
<reference evidence="1" key="1">
    <citation type="submission" date="2021-06" db="EMBL/GenBank/DDBJ databases">
        <authorList>
            <person name="Kallberg Y."/>
            <person name="Tangrot J."/>
            <person name="Rosling A."/>
        </authorList>
    </citation>
    <scope>NUCLEOTIDE SEQUENCE</scope>
    <source>
        <strain evidence="1">UK204</strain>
    </source>
</reference>
<protein>
    <submittedName>
        <fullName evidence="1">15697_t:CDS:1</fullName>
    </submittedName>
</protein>
<evidence type="ECO:0000313" key="1">
    <source>
        <dbReference type="EMBL" id="CAG8543569.1"/>
    </source>
</evidence>
<dbReference type="OrthoDB" id="2433065at2759"/>
<proteinExistence type="predicted"/>
<keyword evidence="2" id="KW-1185">Reference proteome</keyword>
<comment type="caution">
    <text evidence="1">The sequence shown here is derived from an EMBL/GenBank/DDBJ whole genome shotgun (WGS) entry which is preliminary data.</text>
</comment>
<dbReference type="Proteomes" id="UP000789570">
    <property type="component" value="Unassembled WGS sequence"/>
</dbReference>
<evidence type="ECO:0000313" key="2">
    <source>
        <dbReference type="Proteomes" id="UP000789570"/>
    </source>
</evidence>
<accession>A0A9N9AXC0</accession>
<dbReference type="EMBL" id="CAJVPQ010001289">
    <property type="protein sequence ID" value="CAG8543569.1"/>
    <property type="molecule type" value="Genomic_DNA"/>
</dbReference>
<sequence length="60" mass="7125">MQSTNVKNWLLQDIDNEMVQIEVFKFAYLDKNNRVVVRASPNYYEQAAFFDVCVEMDKSE</sequence>
<organism evidence="1 2">
    <name type="scientific">Funneliformis caledonium</name>
    <dbReference type="NCBI Taxonomy" id="1117310"/>
    <lineage>
        <taxon>Eukaryota</taxon>
        <taxon>Fungi</taxon>
        <taxon>Fungi incertae sedis</taxon>
        <taxon>Mucoromycota</taxon>
        <taxon>Glomeromycotina</taxon>
        <taxon>Glomeromycetes</taxon>
        <taxon>Glomerales</taxon>
        <taxon>Glomeraceae</taxon>
        <taxon>Funneliformis</taxon>
    </lineage>
</organism>
<gene>
    <name evidence="1" type="ORF">FCALED_LOCUS5759</name>
</gene>
<dbReference type="AlphaFoldDB" id="A0A9N9AXC0"/>